<organism evidence="1 2">
    <name type="scientific">Halteria grandinella</name>
    <dbReference type="NCBI Taxonomy" id="5974"/>
    <lineage>
        <taxon>Eukaryota</taxon>
        <taxon>Sar</taxon>
        <taxon>Alveolata</taxon>
        <taxon>Ciliophora</taxon>
        <taxon>Intramacronucleata</taxon>
        <taxon>Spirotrichea</taxon>
        <taxon>Stichotrichia</taxon>
        <taxon>Sporadotrichida</taxon>
        <taxon>Halteriidae</taxon>
        <taxon>Halteria</taxon>
    </lineage>
</organism>
<accession>A0A8J8NTQ7</accession>
<evidence type="ECO:0000313" key="1">
    <source>
        <dbReference type="EMBL" id="TNV81802.1"/>
    </source>
</evidence>
<name>A0A8J8NTQ7_HALGN</name>
<reference evidence="1" key="1">
    <citation type="submission" date="2019-06" db="EMBL/GenBank/DDBJ databases">
        <authorList>
            <person name="Zheng W."/>
        </authorList>
    </citation>
    <scope>NUCLEOTIDE SEQUENCE</scope>
    <source>
        <strain evidence="1">QDHG01</strain>
    </source>
</reference>
<comment type="caution">
    <text evidence="1">The sequence shown here is derived from an EMBL/GenBank/DDBJ whole genome shotgun (WGS) entry which is preliminary data.</text>
</comment>
<dbReference type="Proteomes" id="UP000785679">
    <property type="component" value="Unassembled WGS sequence"/>
</dbReference>
<dbReference type="AlphaFoldDB" id="A0A8J8NTQ7"/>
<dbReference type="EMBL" id="RRYP01005720">
    <property type="protein sequence ID" value="TNV81802.1"/>
    <property type="molecule type" value="Genomic_DNA"/>
</dbReference>
<evidence type="ECO:0000313" key="2">
    <source>
        <dbReference type="Proteomes" id="UP000785679"/>
    </source>
</evidence>
<sequence>MEALTEQIGQQIQRPYFPNVQDATRNLRIWSIVIIKVGPDERPRHTTLPPFMMHHHFEHILFIFDLSEAGDDYQLDESLVTSLSEFVTIHTQLHQEAFKELQGDTTPEEERVPYMLPKNAIFAQRFKEEMFNIINQFQISESLPLRVVDFSINGEYAAALQNQIDKKGKPEVFPIKNKKLEELSVEDIFKQQKFKLTFELQGDAKIVMKKLFVHYLGYLQGLAKDYIKRVEEMEKVRKHNPDAQEAGPFTFDPEILIKLVQEGQRIADNMIMLHEIIYELIINNILTGSYLFRREIQAISVGANSVPRQSIHSKFREVQVQCCIQDQILDLLNSKSLQKSSDFSLKNIERGCY</sequence>
<keyword evidence="2" id="KW-1185">Reference proteome</keyword>
<proteinExistence type="predicted"/>
<gene>
    <name evidence="1" type="ORF">FGO68_gene1255</name>
</gene>
<protein>
    <submittedName>
        <fullName evidence="1">Uncharacterized protein</fullName>
    </submittedName>
</protein>